<evidence type="ECO:0000256" key="1">
    <source>
        <dbReference type="SAM" id="Phobius"/>
    </source>
</evidence>
<dbReference type="Proteomes" id="UP000067683">
    <property type="component" value="Chromosome"/>
</dbReference>
<feature type="transmembrane region" description="Helical" evidence="1">
    <location>
        <begin position="48"/>
        <end position="74"/>
    </location>
</feature>
<name>A0A0U2N793_9BACL</name>
<keyword evidence="1" id="KW-0812">Transmembrane</keyword>
<evidence type="ECO:0000313" key="2">
    <source>
        <dbReference type="EMBL" id="ALS76617.1"/>
    </source>
</evidence>
<organism evidence="2 3">
    <name type="scientific">Planococcus rifietoensis</name>
    <dbReference type="NCBI Taxonomy" id="200991"/>
    <lineage>
        <taxon>Bacteria</taxon>
        <taxon>Bacillati</taxon>
        <taxon>Bacillota</taxon>
        <taxon>Bacilli</taxon>
        <taxon>Bacillales</taxon>
        <taxon>Caryophanaceae</taxon>
        <taxon>Planococcus</taxon>
    </lineage>
</organism>
<keyword evidence="3" id="KW-1185">Reference proteome</keyword>
<dbReference type="EMBL" id="CP013659">
    <property type="protein sequence ID" value="ALS76617.1"/>
    <property type="molecule type" value="Genomic_DNA"/>
</dbReference>
<gene>
    <name evidence="2" type="ORF">AUC31_16000</name>
</gene>
<proteinExistence type="predicted"/>
<dbReference type="KEGG" id="prt:AUC31_16000"/>
<keyword evidence="1" id="KW-1133">Transmembrane helix</keyword>
<evidence type="ECO:0000313" key="3">
    <source>
        <dbReference type="Proteomes" id="UP000067683"/>
    </source>
</evidence>
<accession>A0A0U2N793</accession>
<sequence>MTIWPKSKLGNISVVFTVVPLLLALVIALAGAFQELPLAFEGEMSDNLLLTFLLLMSLASFIIALFSGIASMLIRRERSMAVIASVVVSIIALVVSWSWWV</sequence>
<dbReference type="RefSeq" id="WP_058383319.1">
    <property type="nucleotide sequence ID" value="NZ_CP013659.2"/>
</dbReference>
<keyword evidence="1" id="KW-0472">Membrane</keyword>
<dbReference type="AlphaFoldDB" id="A0A0U2N793"/>
<feature type="transmembrane region" description="Helical" evidence="1">
    <location>
        <begin position="81"/>
        <end position="100"/>
    </location>
</feature>
<reference evidence="2" key="1">
    <citation type="submission" date="2016-01" db="EMBL/GenBank/DDBJ databases">
        <title>Complete genome of Planococcus rifietoensis type strain M8.</title>
        <authorList>
            <person name="See-Too W.S."/>
        </authorList>
    </citation>
    <scope>NUCLEOTIDE SEQUENCE [LARGE SCALE GENOMIC DNA]</scope>
    <source>
        <strain evidence="2">M8</strain>
    </source>
</reference>
<feature type="transmembrane region" description="Helical" evidence="1">
    <location>
        <begin position="12"/>
        <end position="33"/>
    </location>
</feature>
<protein>
    <submittedName>
        <fullName evidence="2">Uncharacterized protein</fullName>
    </submittedName>
</protein>